<dbReference type="OrthoDB" id="217645at2"/>
<name>A0A4R3NJT7_9HYPH</name>
<dbReference type="AlphaFoldDB" id="A0A4R3NJT7"/>
<reference evidence="1 2" key="1">
    <citation type="submission" date="2019-03" db="EMBL/GenBank/DDBJ databases">
        <title>Freshwater and sediment microbial communities from various areas in North America, analyzing microbe dynamics in response to fracking.</title>
        <authorList>
            <person name="Lamendella R."/>
        </authorList>
    </citation>
    <scope>NUCLEOTIDE SEQUENCE [LARGE SCALE GENOMIC DNA]</scope>
    <source>
        <strain evidence="1 2">175.2</strain>
    </source>
</reference>
<dbReference type="RefSeq" id="WP_132314095.1">
    <property type="nucleotide sequence ID" value="NZ_SMAR01000050.1"/>
</dbReference>
<keyword evidence="2" id="KW-1185">Reference proteome</keyword>
<accession>A0A4R3NJT7</accession>
<proteinExistence type="predicted"/>
<dbReference type="EMBL" id="SMAR01000050">
    <property type="protein sequence ID" value="TCT29635.1"/>
    <property type="molecule type" value="Genomic_DNA"/>
</dbReference>
<evidence type="ECO:0000313" key="1">
    <source>
        <dbReference type="EMBL" id="TCT29635.1"/>
    </source>
</evidence>
<gene>
    <name evidence="1" type="ORF">EDC90_105011</name>
</gene>
<evidence type="ECO:0000313" key="2">
    <source>
        <dbReference type="Proteomes" id="UP000295097"/>
    </source>
</evidence>
<protein>
    <submittedName>
        <fullName evidence="1">Uncharacterized protein</fullName>
    </submittedName>
</protein>
<organism evidence="1 2">
    <name type="scientific">Martelella mediterranea</name>
    <dbReference type="NCBI Taxonomy" id="293089"/>
    <lineage>
        <taxon>Bacteria</taxon>
        <taxon>Pseudomonadati</taxon>
        <taxon>Pseudomonadota</taxon>
        <taxon>Alphaproteobacteria</taxon>
        <taxon>Hyphomicrobiales</taxon>
        <taxon>Aurantimonadaceae</taxon>
        <taxon>Martelella</taxon>
    </lineage>
</organism>
<dbReference type="Proteomes" id="UP000295097">
    <property type="component" value="Unassembled WGS sequence"/>
</dbReference>
<sequence>MFSFRIFSHGGRRASVAIFAFSVAAGGYSIAVAQSAETPQPSRLADTLMSSSSPVAWPDPLVMRNGDPVVDVATFEGRRKPEIRRLFED</sequence>
<comment type="caution">
    <text evidence="1">The sequence shown here is derived from an EMBL/GenBank/DDBJ whole genome shotgun (WGS) entry which is preliminary data.</text>
</comment>